<comment type="caution">
    <text evidence="1">The sequence shown here is derived from an EMBL/GenBank/DDBJ whole genome shotgun (WGS) entry which is preliminary data.</text>
</comment>
<sequence length="68" mass="7747">MKNNLIPFPVPCQIDDEKGLTEDEKEVSLAQSDRLIALRAAFDQARTKWVIEIAELPENNKIYSSSKK</sequence>
<gene>
    <name evidence="1" type="ORF">LG368_13495</name>
</gene>
<evidence type="ECO:0000313" key="2">
    <source>
        <dbReference type="Proteomes" id="UP001139095"/>
    </source>
</evidence>
<evidence type="ECO:0000313" key="1">
    <source>
        <dbReference type="EMBL" id="MCB5162902.1"/>
    </source>
</evidence>
<dbReference type="AlphaFoldDB" id="A0A9X1IPP8"/>
<protein>
    <submittedName>
        <fullName evidence="1">Uncharacterized protein</fullName>
    </submittedName>
</protein>
<reference evidence="1" key="1">
    <citation type="submission" date="2021-10" db="EMBL/GenBank/DDBJ databases">
        <title>Marinomonas pontica sp. nov., isolated from the Black Sea.</title>
        <authorList>
            <person name="Zhao L.-H."/>
            <person name="Xue J.-H."/>
        </authorList>
    </citation>
    <scope>NUCLEOTIDE SEQUENCE</scope>
    <source>
        <strain evidence="1">E8</strain>
    </source>
</reference>
<dbReference type="EMBL" id="JAJATW010000026">
    <property type="protein sequence ID" value="MCB5162902.1"/>
    <property type="molecule type" value="Genomic_DNA"/>
</dbReference>
<dbReference type="Proteomes" id="UP001139095">
    <property type="component" value="Unassembled WGS sequence"/>
</dbReference>
<dbReference type="RefSeq" id="WP_226755248.1">
    <property type="nucleotide sequence ID" value="NZ_JAJATW010000026.1"/>
</dbReference>
<accession>A0A9X1IPP8</accession>
<keyword evidence="2" id="KW-1185">Reference proteome</keyword>
<proteinExistence type="predicted"/>
<name>A0A9X1IPP8_9GAMM</name>
<organism evidence="1 2">
    <name type="scientific">Marinomonas algarum</name>
    <dbReference type="NCBI Taxonomy" id="2883105"/>
    <lineage>
        <taxon>Bacteria</taxon>
        <taxon>Pseudomonadati</taxon>
        <taxon>Pseudomonadota</taxon>
        <taxon>Gammaproteobacteria</taxon>
        <taxon>Oceanospirillales</taxon>
        <taxon>Oceanospirillaceae</taxon>
        <taxon>Marinomonas</taxon>
    </lineage>
</organism>